<protein>
    <submittedName>
        <fullName evidence="1">Uncharacterized protein</fullName>
    </submittedName>
</protein>
<dbReference type="EMBL" id="LAZR01000171">
    <property type="protein sequence ID" value="KKN84418.1"/>
    <property type="molecule type" value="Genomic_DNA"/>
</dbReference>
<accession>A0A0F9WZC2</accession>
<proteinExistence type="predicted"/>
<comment type="caution">
    <text evidence="1">The sequence shown here is derived from an EMBL/GenBank/DDBJ whole genome shotgun (WGS) entry which is preliminary data.</text>
</comment>
<evidence type="ECO:0000313" key="1">
    <source>
        <dbReference type="EMBL" id="KKN84418.1"/>
    </source>
</evidence>
<reference evidence="1" key="1">
    <citation type="journal article" date="2015" name="Nature">
        <title>Complex archaea that bridge the gap between prokaryotes and eukaryotes.</title>
        <authorList>
            <person name="Spang A."/>
            <person name="Saw J.H."/>
            <person name="Jorgensen S.L."/>
            <person name="Zaremba-Niedzwiedzka K."/>
            <person name="Martijn J."/>
            <person name="Lind A.E."/>
            <person name="van Eijk R."/>
            <person name="Schleper C."/>
            <person name="Guy L."/>
            <person name="Ettema T.J."/>
        </authorList>
    </citation>
    <scope>NUCLEOTIDE SEQUENCE</scope>
</reference>
<organism evidence="1">
    <name type="scientific">marine sediment metagenome</name>
    <dbReference type="NCBI Taxonomy" id="412755"/>
    <lineage>
        <taxon>unclassified sequences</taxon>
        <taxon>metagenomes</taxon>
        <taxon>ecological metagenomes</taxon>
    </lineage>
</organism>
<dbReference type="AlphaFoldDB" id="A0A0F9WZC2"/>
<gene>
    <name evidence="1" type="ORF">LCGC14_0288800</name>
</gene>
<name>A0A0F9WZC2_9ZZZZ</name>
<sequence>MCARCTSQGIASVFNIPPERRFGPFRWRGHLNLKDITERAIGGSFAGLFAGSAFWALTRLVG</sequence>